<sequence length="101" mass="11775">MVEYICAIHICSSNMANGIHIDSICGSLRYASKMVEYICGIHICYIPMLCICWNSIRNTLWNPHLLHMLCRYLVDQHLTCSNRCRFSFLCDPMNTKKNNKK</sequence>
<dbReference type="AlphaFoldDB" id="A0A8D8ZID1"/>
<reference evidence="1" key="1">
    <citation type="submission" date="2021-05" db="EMBL/GenBank/DDBJ databases">
        <authorList>
            <person name="Alioto T."/>
            <person name="Alioto T."/>
            <person name="Gomez Garrido J."/>
        </authorList>
    </citation>
    <scope>NUCLEOTIDE SEQUENCE</scope>
</reference>
<accession>A0A8D8ZID1</accession>
<proteinExistence type="predicted"/>
<name>A0A8D8ZID1_9HEMI</name>
<dbReference type="EMBL" id="HBUF01514218">
    <property type="protein sequence ID" value="CAG6747415.1"/>
    <property type="molecule type" value="Transcribed_RNA"/>
</dbReference>
<evidence type="ECO:0000313" key="1">
    <source>
        <dbReference type="EMBL" id="CAG6747415.1"/>
    </source>
</evidence>
<protein>
    <submittedName>
        <fullName evidence="1">Uncharacterized protein</fullName>
    </submittedName>
</protein>
<organism evidence="1">
    <name type="scientific">Cacopsylla melanoneura</name>
    <dbReference type="NCBI Taxonomy" id="428564"/>
    <lineage>
        <taxon>Eukaryota</taxon>
        <taxon>Metazoa</taxon>
        <taxon>Ecdysozoa</taxon>
        <taxon>Arthropoda</taxon>
        <taxon>Hexapoda</taxon>
        <taxon>Insecta</taxon>
        <taxon>Pterygota</taxon>
        <taxon>Neoptera</taxon>
        <taxon>Paraneoptera</taxon>
        <taxon>Hemiptera</taxon>
        <taxon>Sternorrhyncha</taxon>
        <taxon>Psylloidea</taxon>
        <taxon>Psyllidae</taxon>
        <taxon>Psyllinae</taxon>
        <taxon>Cacopsylla</taxon>
    </lineage>
</organism>